<dbReference type="EMBL" id="MBFR01000018">
    <property type="protein sequence ID" value="PVU97113.1"/>
    <property type="molecule type" value="Genomic_DNA"/>
</dbReference>
<dbReference type="PANTHER" id="PTHR46042">
    <property type="entry name" value="DIPHTHINE METHYLTRANSFERASE"/>
    <property type="match status" value="1"/>
</dbReference>
<dbReference type="EC" id="3.1.1.97" evidence="6"/>
<keyword evidence="3" id="KW-0677">Repeat</keyword>
<feature type="repeat" description="WD" evidence="8">
    <location>
        <begin position="243"/>
        <end position="285"/>
    </location>
</feature>
<protein>
    <recommendedName>
        <fullName evidence="6">methylated diphthine methylhydrolase</fullName>
        <ecNumber evidence="6">3.1.1.97</ecNumber>
    </recommendedName>
</protein>
<evidence type="ECO:0000256" key="7">
    <source>
        <dbReference type="ARBA" id="ARBA00047551"/>
    </source>
</evidence>
<evidence type="ECO:0000256" key="2">
    <source>
        <dbReference type="ARBA" id="ARBA00022574"/>
    </source>
</evidence>
<evidence type="ECO:0000313" key="10">
    <source>
        <dbReference type="Proteomes" id="UP000245383"/>
    </source>
</evidence>
<evidence type="ECO:0000313" key="9">
    <source>
        <dbReference type="EMBL" id="PVU97113.1"/>
    </source>
</evidence>
<proteinExistence type="inferred from homology"/>
<keyword evidence="2 8" id="KW-0853">WD repeat</keyword>
<comment type="caution">
    <text evidence="9">The sequence shown here is derived from an EMBL/GenBank/DDBJ whole genome shotgun (WGS) entry which is preliminary data.</text>
</comment>
<evidence type="ECO:0000256" key="4">
    <source>
        <dbReference type="ARBA" id="ARBA00022801"/>
    </source>
</evidence>
<reference evidence="9 10" key="1">
    <citation type="journal article" date="2018" name="MBio">
        <title>Comparative Genomics Reveals the Core Gene Toolbox for the Fungus-Insect Symbiosis.</title>
        <authorList>
            <person name="Wang Y."/>
            <person name="Stata M."/>
            <person name="Wang W."/>
            <person name="Stajich J.E."/>
            <person name="White M.M."/>
            <person name="Moncalvo J.M."/>
        </authorList>
    </citation>
    <scope>NUCLEOTIDE SEQUENCE [LARGE SCALE GENOMIC DNA]</scope>
    <source>
        <strain evidence="9 10">SWE-8-4</strain>
    </source>
</reference>
<dbReference type="InterPro" id="IPR052415">
    <property type="entry name" value="Diphthine_MTase"/>
</dbReference>
<name>A0A2T9YXP0_9FUNG</name>
<evidence type="ECO:0000256" key="3">
    <source>
        <dbReference type="ARBA" id="ARBA00022737"/>
    </source>
</evidence>
<comment type="pathway">
    <text evidence="1">Protein modification; peptidyl-diphthamide biosynthesis.</text>
</comment>
<accession>A0A2T9YXP0</accession>
<dbReference type="GO" id="GO:0061685">
    <property type="term" value="F:diphthine methylesterase activity"/>
    <property type="evidence" value="ECO:0007669"/>
    <property type="project" value="UniProtKB-EC"/>
</dbReference>
<evidence type="ECO:0000256" key="5">
    <source>
        <dbReference type="ARBA" id="ARBA00038092"/>
    </source>
</evidence>
<dbReference type="PROSITE" id="PS50082">
    <property type="entry name" value="WD_REPEATS_2"/>
    <property type="match status" value="1"/>
</dbReference>
<evidence type="ECO:0000256" key="8">
    <source>
        <dbReference type="PROSITE-ProRule" id="PRU00221"/>
    </source>
</evidence>
<sequence length="380" mass="42887">MAATIPEPSYSCKLPYTADCVESFPYKLDDQQLGASILDNNAINYQLEDFGGRFILGMYQLKKSQDKDTRVGQLIVADYFQKKLQKTGELIKRQIIETVGVFDIKWSYNLVNGHQLLGQAGSDGKLAIYNTTKSEDSWLDKVVESGSFGEDNMCLSLDWSNRIHKEENVKIACSYSDGSINVFQLDNQSTLNSICSTKAHGFEAWIVAFDYHNTDTIYSGGDDGLFKRWDIRENGYNHCNFTSKRHGAGVCSIQSNPHKENILASGSYDEMVYIWDNRNMKSPMLEYYAGGGVWRLKWNQNDTDKLLVAAMHNGVDVVNINGLKEASNGDYGSDLTVQQLSHFDKHESMAYGADWGYSFNNSLDDNLIGRRTMMALVHRH</sequence>
<gene>
    <name evidence="9" type="ORF">BB561_000756</name>
</gene>
<dbReference type="Pfam" id="PF00400">
    <property type="entry name" value="WD40"/>
    <property type="match status" value="1"/>
</dbReference>
<dbReference type="Proteomes" id="UP000245383">
    <property type="component" value="Unassembled WGS sequence"/>
</dbReference>
<dbReference type="STRING" id="133385.A0A2T9YXP0"/>
<dbReference type="Gene3D" id="2.130.10.10">
    <property type="entry name" value="YVTN repeat-like/Quinoprotein amine dehydrogenase"/>
    <property type="match status" value="1"/>
</dbReference>
<keyword evidence="4" id="KW-0378">Hydrolase</keyword>
<comment type="similarity">
    <text evidence="5">Belongs to the DPH7 family.</text>
</comment>
<dbReference type="InterPro" id="IPR015943">
    <property type="entry name" value="WD40/YVTN_repeat-like_dom_sf"/>
</dbReference>
<dbReference type="PANTHER" id="PTHR46042:SF1">
    <property type="entry name" value="DIPHTHINE METHYLTRANSFERASE"/>
    <property type="match status" value="1"/>
</dbReference>
<dbReference type="GO" id="GO:0017183">
    <property type="term" value="P:protein histidyl modification to diphthamide"/>
    <property type="evidence" value="ECO:0007669"/>
    <property type="project" value="TreeGrafter"/>
</dbReference>
<keyword evidence="10" id="KW-1185">Reference proteome</keyword>
<dbReference type="SUPFAM" id="SSF50978">
    <property type="entry name" value="WD40 repeat-like"/>
    <property type="match status" value="1"/>
</dbReference>
<evidence type="ECO:0000256" key="6">
    <source>
        <dbReference type="ARBA" id="ARBA00039131"/>
    </source>
</evidence>
<dbReference type="InterPro" id="IPR001680">
    <property type="entry name" value="WD40_rpt"/>
</dbReference>
<organism evidence="9 10">
    <name type="scientific">Smittium simulii</name>
    <dbReference type="NCBI Taxonomy" id="133385"/>
    <lineage>
        <taxon>Eukaryota</taxon>
        <taxon>Fungi</taxon>
        <taxon>Fungi incertae sedis</taxon>
        <taxon>Zoopagomycota</taxon>
        <taxon>Kickxellomycotina</taxon>
        <taxon>Harpellomycetes</taxon>
        <taxon>Harpellales</taxon>
        <taxon>Legeriomycetaceae</taxon>
        <taxon>Smittium</taxon>
    </lineage>
</organism>
<dbReference type="SMART" id="SM00320">
    <property type="entry name" value="WD40"/>
    <property type="match status" value="2"/>
</dbReference>
<evidence type="ECO:0000256" key="1">
    <source>
        <dbReference type="ARBA" id="ARBA00005156"/>
    </source>
</evidence>
<dbReference type="OrthoDB" id="1930760at2759"/>
<dbReference type="GO" id="GO:0005737">
    <property type="term" value="C:cytoplasm"/>
    <property type="evidence" value="ECO:0007669"/>
    <property type="project" value="TreeGrafter"/>
</dbReference>
<dbReference type="InterPro" id="IPR036322">
    <property type="entry name" value="WD40_repeat_dom_sf"/>
</dbReference>
<comment type="catalytic activity">
    <reaction evidence="7">
        <text>diphthine methyl ester-[translation elongation factor 2] + H2O = diphthine-[translation elongation factor 2] + methanol + H(+)</text>
        <dbReference type="Rhea" id="RHEA:42656"/>
        <dbReference type="Rhea" id="RHEA-COMP:10172"/>
        <dbReference type="Rhea" id="RHEA-COMP:10173"/>
        <dbReference type="ChEBI" id="CHEBI:15377"/>
        <dbReference type="ChEBI" id="CHEBI:15378"/>
        <dbReference type="ChEBI" id="CHEBI:17790"/>
        <dbReference type="ChEBI" id="CHEBI:79005"/>
        <dbReference type="ChEBI" id="CHEBI:82696"/>
        <dbReference type="EC" id="3.1.1.97"/>
    </reaction>
</comment>
<dbReference type="AlphaFoldDB" id="A0A2T9YXP0"/>